<sequence>MGHLRLNVVYVDGTKLESRANRYTFVWRKTVEKNKAKLEAKIRKILKQVEEGIAQENQPDEELPTPINSEKLKKRIAQINRENRSKEEQKAIKTVENKHLPKLQEYEKHLETLGNRNSYSKTDEEATFMPMKEDHMMNGQLKPAYNLQIATENQFFTHYDFYPNPTDTLTYI</sequence>
<keyword evidence="1" id="KW-0175">Coiled coil</keyword>
<name>A0A5J4PU02_9ZZZZ</name>
<dbReference type="PANTHER" id="PTHR33408">
    <property type="entry name" value="TRANSPOSASE"/>
    <property type="match status" value="1"/>
</dbReference>
<comment type="caution">
    <text evidence="2">The sequence shown here is derived from an EMBL/GenBank/DDBJ whole genome shotgun (WGS) entry which is preliminary data.</text>
</comment>
<feature type="coiled-coil region" evidence="1">
    <location>
        <begin position="28"/>
        <end position="89"/>
    </location>
</feature>
<feature type="non-terminal residue" evidence="2">
    <location>
        <position position="172"/>
    </location>
</feature>
<evidence type="ECO:0000256" key="1">
    <source>
        <dbReference type="SAM" id="Coils"/>
    </source>
</evidence>
<dbReference type="EMBL" id="SNRY01006434">
    <property type="protein sequence ID" value="KAA6312602.1"/>
    <property type="molecule type" value="Genomic_DNA"/>
</dbReference>
<gene>
    <name evidence="2" type="ORF">EZS27_036494</name>
</gene>
<evidence type="ECO:0000313" key="2">
    <source>
        <dbReference type="EMBL" id="KAA6312602.1"/>
    </source>
</evidence>
<proteinExistence type="predicted"/>
<protein>
    <recommendedName>
        <fullName evidence="3">Transposase IS4-like domain-containing protein</fullName>
    </recommendedName>
</protein>
<reference evidence="2" key="1">
    <citation type="submission" date="2019-03" db="EMBL/GenBank/DDBJ databases">
        <title>Single cell metagenomics reveals metabolic interactions within the superorganism composed of flagellate Streblomastix strix and complex community of Bacteroidetes bacteria on its surface.</title>
        <authorList>
            <person name="Treitli S.C."/>
            <person name="Kolisko M."/>
            <person name="Husnik F."/>
            <person name="Keeling P."/>
            <person name="Hampl V."/>
        </authorList>
    </citation>
    <scope>NUCLEOTIDE SEQUENCE</scope>
    <source>
        <strain evidence="2">STM</strain>
    </source>
</reference>
<evidence type="ECO:0008006" key="3">
    <source>
        <dbReference type="Google" id="ProtNLM"/>
    </source>
</evidence>
<dbReference type="AlphaFoldDB" id="A0A5J4PU02"/>
<organism evidence="2">
    <name type="scientific">termite gut metagenome</name>
    <dbReference type="NCBI Taxonomy" id="433724"/>
    <lineage>
        <taxon>unclassified sequences</taxon>
        <taxon>metagenomes</taxon>
        <taxon>organismal metagenomes</taxon>
    </lineage>
</organism>
<accession>A0A5J4PU02</accession>
<dbReference type="PANTHER" id="PTHR33408:SF2">
    <property type="entry name" value="TRANSPOSASE DDE DOMAIN-CONTAINING PROTEIN"/>
    <property type="match status" value="1"/>
</dbReference>